<keyword evidence="5" id="KW-0493">Microtubule</keyword>
<evidence type="ECO:0000256" key="3">
    <source>
        <dbReference type="ARBA" id="ARBA00022490"/>
    </source>
</evidence>
<evidence type="ECO:0000313" key="14">
    <source>
        <dbReference type="RefSeq" id="XP_052740400.1"/>
    </source>
</evidence>
<evidence type="ECO:0000256" key="1">
    <source>
        <dbReference type="ARBA" id="ARBA00004120"/>
    </source>
</evidence>
<organism evidence="13 14">
    <name type="scientific">Bicyclus anynana</name>
    <name type="common">Squinting bush brown butterfly</name>
    <dbReference type="NCBI Taxonomy" id="110368"/>
    <lineage>
        <taxon>Eukaryota</taxon>
        <taxon>Metazoa</taxon>
        <taxon>Ecdysozoa</taxon>
        <taxon>Arthropoda</taxon>
        <taxon>Hexapoda</taxon>
        <taxon>Insecta</taxon>
        <taxon>Pterygota</taxon>
        <taxon>Neoptera</taxon>
        <taxon>Endopterygota</taxon>
        <taxon>Lepidoptera</taxon>
        <taxon>Glossata</taxon>
        <taxon>Ditrysia</taxon>
        <taxon>Papilionoidea</taxon>
        <taxon>Nymphalidae</taxon>
        <taxon>Satyrinae</taxon>
        <taxon>Satyrini</taxon>
        <taxon>Mycalesina</taxon>
        <taxon>Bicyclus</taxon>
    </lineage>
</organism>
<proteinExistence type="inferred from homology"/>
<gene>
    <name evidence="14" type="primary">LOC112053927</name>
</gene>
<keyword evidence="6 11" id="KW-0547">Nucleotide-binding</keyword>
<dbReference type="InterPro" id="IPR004344">
    <property type="entry name" value="TTL/TTLL_fam"/>
</dbReference>
<evidence type="ECO:0000256" key="8">
    <source>
        <dbReference type="ARBA" id="ARBA00023069"/>
    </source>
</evidence>
<keyword evidence="3" id="KW-0963">Cytoplasm</keyword>
<dbReference type="PROSITE" id="PS51221">
    <property type="entry name" value="TTL"/>
    <property type="match status" value="1"/>
</dbReference>
<dbReference type="GeneID" id="112053927"/>
<evidence type="ECO:0000256" key="6">
    <source>
        <dbReference type="ARBA" id="ARBA00022741"/>
    </source>
</evidence>
<dbReference type="InterPro" id="IPR011761">
    <property type="entry name" value="ATP-grasp"/>
</dbReference>
<comment type="similarity">
    <text evidence="2">Belongs to the tubulin polyglutamylase family.</text>
</comment>
<evidence type="ECO:0000259" key="12">
    <source>
        <dbReference type="PROSITE" id="PS50975"/>
    </source>
</evidence>
<evidence type="ECO:0000256" key="4">
    <source>
        <dbReference type="ARBA" id="ARBA00022598"/>
    </source>
</evidence>
<dbReference type="PANTHER" id="PTHR12241">
    <property type="entry name" value="TUBULIN POLYGLUTAMYLASE"/>
    <property type="match status" value="1"/>
</dbReference>
<name>A0ABM3LMU7_BICAN</name>
<evidence type="ECO:0000256" key="9">
    <source>
        <dbReference type="ARBA" id="ARBA00023212"/>
    </source>
</evidence>
<keyword evidence="8" id="KW-0969">Cilium</keyword>
<dbReference type="PANTHER" id="PTHR12241:SF31">
    <property type="entry name" value="POLYGLUTAMYLASE COMPLEX SUBUNIT TTLL1"/>
    <property type="match status" value="1"/>
</dbReference>
<dbReference type="Pfam" id="PF03133">
    <property type="entry name" value="TTL"/>
    <property type="match status" value="1"/>
</dbReference>
<keyword evidence="7 11" id="KW-0067">ATP-binding</keyword>
<evidence type="ECO:0000256" key="5">
    <source>
        <dbReference type="ARBA" id="ARBA00022701"/>
    </source>
</evidence>
<reference evidence="14" key="1">
    <citation type="submission" date="2025-08" db="UniProtKB">
        <authorList>
            <consortium name="RefSeq"/>
        </authorList>
    </citation>
    <scope>IDENTIFICATION</scope>
</reference>
<keyword evidence="13" id="KW-1185">Reference proteome</keyword>
<protein>
    <submittedName>
        <fullName evidence="14">Polyglutamylase complex subunit TTLL1-like</fullName>
    </submittedName>
</protein>
<keyword evidence="4" id="KW-0436">Ligase</keyword>
<evidence type="ECO:0000256" key="10">
    <source>
        <dbReference type="ARBA" id="ARBA00023273"/>
    </source>
</evidence>
<evidence type="ECO:0000256" key="11">
    <source>
        <dbReference type="PROSITE-ProRule" id="PRU00409"/>
    </source>
</evidence>
<evidence type="ECO:0000256" key="2">
    <source>
        <dbReference type="ARBA" id="ARBA00006118"/>
    </source>
</evidence>
<evidence type="ECO:0000256" key="7">
    <source>
        <dbReference type="ARBA" id="ARBA00022840"/>
    </source>
</evidence>
<keyword evidence="10" id="KW-0966">Cell projection</keyword>
<comment type="subcellular location">
    <subcellularLocation>
        <location evidence="1">Cytoplasm</location>
        <location evidence="1">Cytoskeleton</location>
        <location evidence="1">Cilium basal body</location>
    </subcellularLocation>
</comment>
<evidence type="ECO:0000313" key="13">
    <source>
        <dbReference type="Proteomes" id="UP001652582"/>
    </source>
</evidence>
<dbReference type="Proteomes" id="UP001652582">
    <property type="component" value="Chromosome 11"/>
</dbReference>
<dbReference type="RefSeq" id="XP_052740400.1">
    <property type="nucleotide sequence ID" value="XM_052884440.1"/>
</dbReference>
<dbReference type="PROSITE" id="PS50975">
    <property type="entry name" value="ATP_GRASP"/>
    <property type="match status" value="1"/>
</dbReference>
<feature type="domain" description="ATP-grasp" evidence="12">
    <location>
        <begin position="331"/>
        <end position="374"/>
    </location>
</feature>
<sequence length="424" mass="49334">MTTSKEKCRIFNRKEKILKFCTDFEKSAVINSFLKRGWDQVTPHEDWNIYWSSTLNCRALFNSGTLQDNQFINHFPNHQELVRKDLLVKNIRRYRKDLEKDRNPVADKYQETLPGGGSVTRYLYLDFLPTTYVLPTDYNIFIEEYKKFGQSTWILKPCGKSQGDGIFLINSLTKLKKWFRESKKHSSPNLSSKDVYVISRYINNPLLIGGKKFDLRIYVLVTSFRPLKAYIYRNGFCRFCAIKYDTRVTELDNVYVHLTNVSVQKHAEEYNSEHGGKLSLNNFKLYLEGTRGLDVTKRLFKDIHWLIIHSLKAVTVVMSNDRHCFECFGYDIIIDDNLKPWLIEVNSSPSMTATTQSDRILKNKLVESILSVVLPPNGIPDVRWNKTPSDAAIGDFDILIDEDALYRNKFADDDNDNGKKLRIS</sequence>
<dbReference type="SUPFAM" id="SSF56059">
    <property type="entry name" value="Glutathione synthetase ATP-binding domain-like"/>
    <property type="match status" value="1"/>
</dbReference>
<accession>A0ABM3LMU7</accession>
<dbReference type="Gene3D" id="3.30.470.20">
    <property type="entry name" value="ATP-grasp fold, B domain"/>
    <property type="match status" value="1"/>
</dbReference>
<keyword evidence="9" id="KW-0206">Cytoskeleton</keyword>